<gene>
    <name evidence="1" type="ORF">B0H17DRAFT_1140969</name>
</gene>
<dbReference type="AlphaFoldDB" id="A0AAD7D4I9"/>
<dbReference type="Proteomes" id="UP001221757">
    <property type="component" value="Unassembled WGS sequence"/>
</dbReference>
<evidence type="ECO:0000313" key="2">
    <source>
        <dbReference type="Proteomes" id="UP001221757"/>
    </source>
</evidence>
<keyword evidence="2" id="KW-1185">Reference proteome</keyword>
<name>A0AAD7D4I9_MYCRO</name>
<reference evidence="1" key="1">
    <citation type="submission" date="2023-03" db="EMBL/GenBank/DDBJ databases">
        <title>Massive genome expansion in bonnet fungi (Mycena s.s.) driven by repeated elements and novel gene families across ecological guilds.</title>
        <authorList>
            <consortium name="Lawrence Berkeley National Laboratory"/>
            <person name="Harder C.B."/>
            <person name="Miyauchi S."/>
            <person name="Viragh M."/>
            <person name="Kuo A."/>
            <person name="Thoen E."/>
            <person name="Andreopoulos B."/>
            <person name="Lu D."/>
            <person name="Skrede I."/>
            <person name="Drula E."/>
            <person name="Henrissat B."/>
            <person name="Morin E."/>
            <person name="Kohler A."/>
            <person name="Barry K."/>
            <person name="LaButti K."/>
            <person name="Morin E."/>
            <person name="Salamov A."/>
            <person name="Lipzen A."/>
            <person name="Mereny Z."/>
            <person name="Hegedus B."/>
            <person name="Baldrian P."/>
            <person name="Stursova M."/>
            <person name="Weitz H."/>
            <person name="Taylor A."/>
            <person name="Grigoriev I.V."/>
            <person name="Nagy L.G."/>
            <person name="Martin F."/>
            <person name="Kauserud H."/>
        </authorList>
    </citation>
    <scope>NUCLEOTIDE SEQUENCE</scope>
    <source>
        <strain evidence="1">CBHHK067</strain>
    </source>
</reference>
<proteinExistence type="predicted"/>
<protein>
    <submittedName>
        <fullName evidence="1">Uncharacterized protein</fullName>
    </submittedName>
</protein>
<comment type="caution">
    <text evidence="1">The sequence shown here is derived from an EMBL/GenBank/DDBJ whole genome shotgun (WGS) entry which is preliminary data.</text>
</comment>
<sequence length="310" mass="34822">MCVGVSKAKARLRQWNNTQNILLVEELVSSDKPKRCEVVVDALLVHCHVNVQRIELEECVLQGGDREKHLRVRRGQHLQLFEQHEKLLNELAEKRDCQGRGFSTKLSAAHDDVGDEREEWGELVAIEAPEAPRDRTADMKVLLARIPPHHVQLGTGPLIENQGQMAIEQRELLGPESGVVQPIAHVRAQEDLVRDLQQGDGGDIVRIGWDVEMLRPDLSVGSDGAVKGPQRAQQRAVSEVRREVWVLDSCLDRCGGGERALDEGGRREEGGQKRWALVVGLRRKWIACCARWAGPLITVMLNKATQWEKK</sequence>
<evidence type="ECO:0000313" key="1">
    <source>
        <dbReference type="EMBL" id="KAJ7673371.1"/>
    </source>
</evidence>
<accession>A0AAD7D4I9</accession>
<organism evidence="1 2">
    <name type="scientific">Mycena rosella</name>
    <name type="common">Pink bonnet</name>
    <name type="synonym">Agaricus rosellus</name>
    <dbReference type="NCBI Taxonomy" id="1033263"/>
    <lineage>
        <taxon>Eukaryota</taxon>
        <taxon>Fungi</taxon>
        <taxon>Dikarya</taxon>
        <taxon>Basidiomycota</taxon>
        <taxon>Agaricomycotina</taxon>
        <taxon>Agaricomycetes</taxon>
        <taxon>Agaricomycetidae</taxon>
        <taxon>Agaricales</taxon>
        <taxon>Marasmiineae</taxon>
        <taxon>Mycenaceae</taxon>
        <taxon>Mycena</taxon>
    </lineage>
</organism>
<dbReference type="EMBL" id="JARKIE010000163">
    <property type="protein sequence ID" value="KAJ7673371.1"/>
    <property type="molecule type" value="Genomic_DNA"/>
</dbReference>